<dbReference type="Proteomes" id="UP000799437">
    <property type="component" value="Unassembled WGS sequence"/>
</dbReference>
<proteinExistence type="predicted"/>
<dbReference type="AlphaFoldDB" id="A0A6A6W5N4"/>
<evidence type="ECO:0000313" key="2">
    <source>
        <dbReference type="Proteomes" id="UP000799437"/>
    </source>
</evidence>
<organism evidence="1 2">
    <name type="scientific">Pseudovirgaria hyperparasitica</name>
    <dbReference type="NCBI Taxonomy" id="470096"/>
    <lineage>
        <taxon>Eukaryota</taxon>
        <taxon>Fungi</taxon>
        <taxon>Dikarya</taxon>
        <taxon>Ascomycota</taxon>
        <taxon>Pezizomycotina</taxon>
        <taxon>Dothideomycetes</taxon>
        <taxon>Dothideomycetes incertae sedis</taxon>
        <taxon>Acrospermales</taxon>
        <taxon>Acrospermaceae</taxon>
        <taxon>Pseudovirgaria</taxon>
    </lineage>
</organism>
<gene>
    <name evidence="1" type="ORF">EJ05DRAFT_477462</name>
</gene>
<name>A0A6A6W5N4_9PEZI</name>
<dbReference type="RefSeq" id="XP_033599701.1">
    <property type="nucleotide sequence ID" value="XM_033744256.1"/>
</dbReference>
<accession>A0A6A6W5N4</accession>
<dbReference type="EMBL" id="ML996574">
    <property type="protein sequence ID" value="KAF2757250.1"/>
    <property type="molecule type" value="Genomic_DNA"/>
</dbReference>
<keyword evidence="2" id="KW-1185">Reference proteome</keyword>
<evidence type="ECO:0000313" key="1">
    <source>
        <dbReference type="EMBL" id="KAF2757250.1"/>
    </source>
</evidence>
<reference evidence="1" key="1">
    <citation type="journal article" date="2020" name="Stud. Mycol.">
        <title>101 Dothideomycetes genomes: a test case for predicting lifestyles and emergence of pathogens.</title>
        <authorList>
            <person name="Haridas S."/>
            <person name="Albert R."/>
            <person name="Binder M."/>
            <person name="Bloem J."/>
            <person name="Labutti K."/>
            <person name="Salamov A."/>
            <person name="Andreopoulos B."/>
            <person name="Baker S."/>
            <person name="Barry K."/>
            <person name="Bills G."/>
            <person name="Bluhm B."/>
            <person name="Cannon C."/>
            <person name="Castanera R."/>
            <person name="Culley D."/>
            <person name="Daum C."/>
            <person name="Ezra D."/>
            <person name="Gonzalez J."/>
            <person name="Henrissat B."/>
            <person name="Kuo A."/>
            <person name="Liang C."/>
            <person name="Lipzen A."/>
            <person name="Lutzoni F."/>
            <person name="Magnuson J."/>
            <person name="Mondo S."/>
            <person name="Nolan M."/>
            <person name="Ohm R."/>
            <person name="Pangilinan J."/>
            <person name="Park H.-J."/>
            <person name="Ramirez L."/>
            <person name="Alfaro M."/>
            <person name="Sun H."/>
            <person name="Tritt A."/>
            <person name="Yoshinaga Y."/>
            <person name="Zwiers L.-H."/>
            <person name="Turgeon B."/>
            <person name="Goodwin S."/>
            <person name="Spatafora J."/>
            <person name="Crous P."/>
            <person name="Grigoriev I."/>
        </authorList>
    </citation>
    <scope>NUCLEOTIDE SEQUENCE</scope>
    <source>
        <strain evidence="1">CBS 121739</strain>
    </source>
</reference>
<dbReference type="GeneID" id="54485310"/>
<protein>
    <submittedName>
        <fullName evidence="1">Uncharacterized protein</fullName>
    </submittedName>
</protein>
<sequence>MSSVFEPNTAVQEIRQGSVGFARAGARVRLWRGRSTACPRLITGLLIPHRAYSATIKLNRTMAL</sequence>